<dbReference type="PANTHER" id="PTHR48098">
    <property type="entry name" value="ENTEROCHELIN ESTERASE-RELATED"/>
    <property type="match status" value="1"/>
</dbReference>
<proteinExistence type="predicted"/>
<organism evidence="1 2">
    <name type="scientific">Actinoplanes teichomyceticus</name>
    <dbReference type="NCBI Taxonomy" id="1867"/>
    <lineage>
        <taxon>Bacteria</taxon>
        <taxon>Bacillati</taxon>
        <taxon>Actinomycetota</taxon>
        <taxon>Actinomycetes</taxon>
        <taxon>Micromonosporales</taxon>
        <taxon>Micromonosporaceae</taxon>
        <taxon>Actinoplanes</taxon>
    </lineage>
</organism>
<dbReference type="Gene3D" id="3.40.50.1820">
    <property type="entry name" value="alpha/beta hydrolase"/>
    <property type="match status" value="1"/>
</dbReference>
<keyword evidence="2" id="KW-1185">Reference proteome</keyword>
<dbReference type="InterPro" id="IPR000801">
    <property type="entry name" value="Esterase-like"/>
</dbReference>
<dbReference type="EMBL" id="VIWY01000004">
    <property type="protein sequence ID" value="TWG14313.1"/>
    <property type="molecule type" value="Genomic_DNA"/>
</dbReference>
<dbReference type="InterPro" id="IPR029058">
    <property type="entry name" value="AB_hydrolase_fold"/>
</dbReference>
<dbReference type="GO" id="GO:0016747">
    <property type="term" value="F:acyltransferase activity, transferring groups other than amino-acyl groups"/>
    <property type="evidence" value="ECO:0007669"/>
    <property type="project" value="TreeGrafter"/>
</dbReference>
<dbReference type="InterPro" id="IPR050583">
    <property type="entry name" value="Mycobacterial_A85_antigen"/>
</dbReference>
<dbReference type="Proteomes" id="UP000320239">
    <property type="component" value="Unassembled WGS sequence"/>
</dbReference>
<reference evidence="1 2" key="1">
    <citation type="submission" date="2019-06" db="EMBL/GenBank/DDBJ databases">
        <title>Sequencing the genomes of 1000 actinobacteria strains.</title>
        <authorList>
            <person name="Klenk H.-P."/>
        </authorList>
    </citation>
    <scope>NUCLEOTIDE SEQUENCE [LARGE SCALE GENOMIC DNA]</scope>
    <source>
        <strain evidence="1 2">DSM 43866</strain>
    </source>
</reference>
<dbReference type="Pfam" id="PF00756">
    <property type="entry name" value="Esterase"/>
    <property type="match status" value="1"/>
</dbReference>
<dbReference type="GO" id="GO:0016787">
    <property type="term" value="F:hydrolase activity"/>
    <property type="evidence" value="ECO:0007669"/>
    <property type="project" value="UniProtKB-KW"/>
</dbReference>
<dbReference type="AlphaFoldDB" id="A0A561VRT6"/>
<name>A0A561VRT6_ACTTI</name>
<evidence type="ECO:0000313" key="1">
    <source>
        <dbReference type="EMBL" id="TWG14313.1"/>
    </source>
</evidence>
<keyword evidence="1" id="KW-0378">Hydrolase</keyword>
<evidence type="ECO:0000313" key="2">
    <source>
        <dbReference type="Proteomes" id="UP000320239"/>
    </source>
</evidence>
<dbReference type="PANTHER" id="PTHR48098:SF1">
    <property type="entry name" value="DIACYLGLYCEROL ACYLTRANSFERASE_MYCOLYLTRANSFERASE AG85A"/>
    <property type="match status" value="1"/>
</dbReference>
<accession>A0A561VRT6</accession>
<comment type="caution">
    <text evidence="1">The sequence shown here is derived from an EMBL/GenBank/DDBJ whole genome shotgun (WGS) entry which is preliminary data.</text>
</comment>
<sequence>MPQNGVVALIRCDFDSEALELRTAMTVILPDRDTGAPPPVLYLLHGLTDDHTAWSRFTAVERYAAGHHLAVVMPQVHRSFYANEAYGMRFWDFLSAELPETVKQFFRVSGRREETYVAGLSMGGYGAMKWALREPERFAAAATLSGALDLAYIQEHDRRPHMRALVARVFGDRVVAGGDEDLMHLLREADPRRLPRLMLRCGTEDDLLAQNRRFVAACRANGVELNARFGPGEHAWEYWDEQLPAVIDFLLEKS</sequence>
<gene>
    <name evidence="1" type="ORF">FHX34_104613</name>
</gene>
<protein>
    <submittedName>
        <fullName evidence="1">S-formylglutathione hydrolase FrmB</fullName>
    </submittedName>
</protein>
<dbReference type="SUPFAM" id="SSF53474">
    <property type="entry name" value="alpha/beta-Hydrolases"/>
    <property type="match status" value="1"/>
</dbReference>